<dbReference type="InterPro" id="IPR036188">
    <property type="entry name" value="FAD/NAD-bd_sf"/>
</dbReference>
<dbReference type="GO" id="GO:0004497">
    <property type="term" value="F:monooxygenase activity"/>
    <property type="evidence" value="ECO:0007669"/>
    <property type="project" value="TreeGrafter"/>
</dbReference>
<dbReference type="Proteomes" id="UP000028058">
    <property type="component" value="Unassembled WGS sequence"/>
</dbReference>
<comment type="caution">
    <text evidence="3">The sequence shown here is derived from an EMBL/GenBank/DDBJ whole genome shotgun (WGS) entry which is preliminary data.</text>
</comment>
<evidence type="ECO:0000313" key="3">
    <source>
        <dbReference type="EMBL" id="RKM95340.1"/>
    </source>
</evidence>
<protein>
    <submittedName>
        <fullName evidence="3">NAD(P)-dependent oxidoreductase</fullName>
    </submittedName>
</protein>
<evidence type="ECO:0000256" key="2">
    <source>
        <dbReference type="SAM" id="MobiDB-lite"/>
    </source>
</evidence>
<dbReference type="SUPFAM" id="SSF51905">
    <property type="entry name" value="FAD/NAD(P)-binding domain"/>
    <property type="match status" value="1"/>
</dbReference>
<dbReference type="GO" id="GO:0036503">
    <property type="term" value="P:ERAD pathway"/>
    <property type="evidence" value="ECO:0007669"/>
    <property type="project" value="TreeGrafter"/>
</dbReference>
<dbReference type="PRINTS" id="PR00368">
    <property type="entry name" value="FADPNR"/>
</dbReference>
<proteinExistence type="predicted"/>
<feature type="region of interest" description="Disordered" evidence="2">
    <location>
        <begin position="519"/>
        <end position="546"/>
    </location>
</feature>
<organism evidence="3 4">
    <name type="scientific">Streptomyces xinghaiensis</name>
    <dbReference type="NCBI Taxonomy" id="1038928"/>
    <lineage>
        <taxon>Bacteria</taxon>
        <taxon>Bacillati</taxon>
        <taxon>Actinomycetota</taxon>
        <taxon>Actinomycetes</taxon>
        <taxon>Kitasatosporales</taxon>
        <taxon>Streptomycetaceae</taxon>
        <taxon>Streptomyces</taxon>
    </lineage>
</organism>
<dbReference type="AlphaFoldDB" id="A0A420V2V7"/>
<name>A0A420V2V7_9ACTN</name>
<accession>A0A420V2V7</accession>
<dbReference type="Gene3D" id="3.50.50.60">
    <property type="entry name" value="FAD/NAD(P)-binding domain"/>
    <property type="match status" value="2"/>
</dbReference>
<evidence type="ECO:0000313" key="4">
    <source>
        <dbReference type="Proteomes" id="UP000028058"/>
    </source>
</evidence>
<dbReference type="PRINTS" id="PR00411">
    <property type="entry name" value="PNDRDTASEI"/>
</dbReference>
<gene>
    <name evidence="3" type="ORF">SFRA_014805</name>
</gene>
<reference evidence="3 4" key="1">
    <citation type="journal article" date="2014" name="Genome Announc.">
        <title>Draft Genome Sequence of Streptomyces fradiae ATCC 19609, a Strain Highly Sensitive to Antibiotics.</title>
        <authorList>
            <person name="Bekker O.B."/>
            <person name="Klimina K.M."/>
            <person name="Vatlin A.A."/>
            <person name="Zakharevich N.V."/>
            <person name="Kasianov A.S."/>
            <person name="Danilenko V.N."/>
        </authorList>
    </citation>
    <scope>NUCLEOTIDE SEQUENCE [LARGE SCALE GENOMIC DNA]</scope>
    <source>
        <strain evidence="3 4">ATCC 19609</strain>
    </source>
</reference>
<keyword evidence="1" id="KW-0560">Oxidoreductase</keyword>
<dbReference type="GO" id="GO:0050660">
    <property type="term" value="F:flavin adenine dinucleotide binding"/>
    <property type="evidence" value="ECO:0007669"/>
    <property type="project" value="TreeGrafter"/>
</dbReference>
<dbReference type="PANTHER" id="PTHR43539:SF23">
    <property type="entry name" value="FAD-DEPENDENT OXIDOREDUCTASE DOMAIN-CONTAINING PROTEIN 2"/>
    <property type="match status" value="1"/>
</dbReference>
<dbReference type="EMBL" id="JNAD02000006">
    <property type="protein sequence ID" value="RKM95340.1"/>
    <property type="molecule type" value="Genomic_DNA"/>
</dbReference>
<keyword evidence="4" id="KW-1185">Reference proteome</keyword>
<dbReference type="RefSeq" id="WP_078649039.1">
    <property type="nucleotide sequence ID" value="NZ_CP134822.1"/>
</dbReference>
<sequence length="546" mass="60445">MAYDYLIIGAGPAGLQLAAFLERDGADYVVLERGGGPGTFFTRFPRHRQLISVNKVHTGYEDPELRLRMDWNSLLSDDPDLLFTRYSRRYFPPADDMVRYLSDFAERTGARVEYGTEIVRVSRSDDGFTALDRAGRTWRARRLVAATGVSLPYLPPIPGIELAERYDTFDPDPESFTGQRVLVIGRGNSGFETADALMETAAVIHVVGPGSLRLAWQSHYVGHLRAVNNNFLDSYQLKSQNAVLDGRVLAIRRDADGYRVPVAFERVDEAVREIRYDRVIVATGFRFDASLFDDGCRPGLAVNGRFPAVTPVGESVNVPGLYFAGTLMQAREFRKATTGFIHGFRYSVRALHRVLRQRHHGEPWPVTDLGDAVERAVDAVITRVNRSSALWQQFGVLGDLLLTAPDGTLRYAEEVPVGQVPDAVRAGDFGEVAAHAVITLEYGADHDRVDPFDVRAGRTSQQDVRGLDGRYLHPVVRWYRAGEFTAEHHLTENLENEWDSEEVHRAPLRAFLTDRLRPAAAGTPAGTPAAPAAPAAPVTPAARVAP</sequence>
<dbReference type="OrthoDB" id="178899at2"/>
<dbReference type="PANTHER" id="PTHR43539">
    <property type="entry name" value="FLAVIN-BINDING MONOOXYGENASE-LIKE PROTEIN (AFU_ORTHOLOGUE AFUA_4G09220)"/>
    <property type="match status" value="1"/>
</dbReference>
<dbReference type="InterPro" id="IPR050982">
    <property type="entry name" value="Auxin_biosynth/cation_transpt"/>
</dbReference>
<evidence type="ECO:0000256" key="1">
    <source>
        <dbReference type="ARBA" id="ARBA00023002"/>
    </source>
</evidence>
<dbReference type="Pfam" id="PF13738">
    <property type="entry name" value="Pyr_redox_3"/>
    <property type="match status" value="1"/>
</dbReference>